<protein>
    <recommendedName>
        <fullName evidence="3">Cohesin domain-containing protein</fullName>
    </recommendedName>
</protein>
<comment type="caution">
    <text evidence="1">The sequence shown here is derived from an EMBL/GenBank/DDBJ whole genome shotgun (WGS) entry which is preliminary data.</text>
</comment>
<dbReference type="STRING" id="1618342.UY40_C0004G0028"/>
<dbReference type="Proteomes" id="UP000034119">
    <property type="component" value="Unassembled WGS sequence"/>
</dbReference>
<proteinExistence type="predicted"/>
<dbReference type="Gene3D" id="2.60.40.680">
    <property type="match status" value="1"/>
</dbReference>
<organism evidence="1 2">
    <name type="scientific">candidate division CPR1 bacterium GW2011_GWC1_49_13</name>
    <dbReference type="NCBI Taxonomy" id="1618342"/>
    <lineage>
        <taxon>Bacteria</taxon>
        <taxon>candidate division CPR1</taxon>
    </lineage>
</organism>
<dbReference type="EMBL" id="LCPW01000004">
    <property type="protein sequence ID" value="KKW06044.1"/>
    <property type="molecule type" value="Genomic_DNA"/>
</dbReference>
<dbReference type="InterPro" id="IPR013783">
    <property type="entry name" value="Ig-like_fold"/>
</dbReference>
<gene>
    <name evidence="1" type="ORF">UY40_C0004G0028</name>
</gene>
<dbReference type="Gene3D" id="2.60.40.10">
    <property type="entry name" value="Immunoglobulins"/>
    <property type="match status" value="1"/>
</dbReference>
<evidence type="ECO:0000313" key="1">
    <source>
        <dbReference type="EMBL" id="KKW06044.1"/>
    </source>
</evidence>
<sequence>MRKIFLSHTWAGFLAHTLVMVLAGFLGGKILTSALNETIQPIPSPTQVKKEARLVLSPPSALVAKGSRIAVRILVYPGSVNINAVGATINYPRNLRVVELSQLGSFCTLYPEETVSPNTRTIRLACGTPNPGLTTSSGIVGTVIFEALENGQASVTIKQASSSVHANDGKGTDVLATVENNVLTIATPPAPSSAKIALPKKVVLTSPTHPQPDHWYISNNPVIHWLQEEKVQYAFRLDKNPQGVPDSSTFAKTGLEEFPNVADGVWYAHVRGRNSAGLGPISHLKIQIDTIPPQLNVQTDRVTLAQNESIELNFSGEDAQEFYVKVANESFTLASSPLKILNLASGENSIYVQAVDRAGNITQKSVKVYVQSGFWEGLWLQIRRLLFR</sequence>
<accession>A0A0G1YI07</accession>
<reference evidence="1 2" key="1">
    <citation type="journal article" date="2015" name="Nature">
        <title>rRNA introns, odd ribosomes, and small enigmatic genomes across a large radiation of phyla.</title>
        <authorList>
            <person name="Brown C.T."/>
            <person name="Hug L.A."/>
            <person name="Thomas B.C."/>
            <person name="Sharon I."/>
            <person name="Castelle C.J."/>
            <person name="Singh A."/>
            <person name="Wilkins M.J."/>
            <person name="Williams K.H."/>
            <person name="Banfield J.F."/>
        </authorList>
    </citation>
    <scope>NUCLEOTIDE SEQUENCE [LARGE SCALE GENOMIC DNA]</scope>
</reference>
<dbReference type="AlphaFoldDB" id="A0A0G1YI07"/>
<dbReference type="InterPro" id="IPR008965">
    <property type="entry name" value="CBM2/CBM3_carb-bd_dom_sf"/>
</dbReference>
<dbReference type="SUPFAM" id="SSF49384">
    <property type="entry name" value="Carbohydrate-binding domain"/>
    <property type="match status" value="1"/>
</dbReference>
<evidence type="ECO:0008006" key="3">
    <source>
        <dbReference type="Google" id="ProtNLM"/>
    </source>
</evidence>
<dbReference type="GO" id="GO:0030246">
    <property type="term" value="F:carbohydrate binding"/>
    <property type="evidence" value="ECO:0007669"/>
    <property type="project" value="InterPro"/>
</dbReference>
<dbReference type="CDD" id="cd08547">
    <property type="entry name" value="Type_II_cohesin"/>
    <property type="match status" value="1"/>
</dbReference>
<name>A0A0G1YI07_9BACT</name>
<evidence type="ECO:0000313" key="2">
    <source>
        <dbReference type="Proteomes" id="UP000034119"/>
    </source>
</evidence>